<dbReference type="InterPro" id="IPR018301">
    <property type="entry name" value="ArAA_hydroxylase_Fe/CU_BS"/>
</dbReference>
<evidence type="ECO:0000256" key="6">
    <source>
        <dbReference type="ARBA" id="ARBA00020276"/>
    </source>
</evidence>
<dbReference type="Pfam" id="PF00351">
    <property type="entry name" value="Biopterin_H"/>
    <property type="match status" value="1"/>
</dbReference>
<accession>A0A545TUC9</accession>
<evidence type="ECO:0000256" key="13">
    <source>
        <dbReference type="PIRSR" id="PIRSR601273-2"/>
    </source>
</evidence>
<dbReference type="AlphaFoldDB" id="A0A545TUC9"/>
<keyword evidence="16" id="KW-1185">Reference proteome</keyword>
<dbReference type="InterPro" id="IPR036951">
    <property type="entry name" value="ArAA_hydroxylase_sf"/>
</dbReference>
<evidence type="ECO:0000256" key="9">
    <source>
        <dbReference type="ARBA" id="ARBA00023004"/>
    </source>
</evidence>
<comment type="similarity">
    <text evidence="4">Belongs to the biopterin-dependent aromatic amino acid hydroxylase family.</text>
</comment>
<dbReference type="InterPro" id="IPR019774">
    <property type="entry name" value="Aromatic-AA_hydroxylase_C"/>
</dbReference>
<dbReference type="GO" id="GO:0005506">
    <property type="term" value="F:iron ion binding"/>
    <property type="evidence" value="ECO:0007669"/>
    <property type="project" value="InterPro"/>
</dbReference>
<evidence type="ECO:0000313" key="16">
    <source>
        <dbReference type="Proteomes" id="UP000315252"/>
    </source>
</evidence>
<comment type="caution">
    <text evidence="15">The sequence shown here is derived from an EMBL/GenBank/DDBJ whole genome shotgun (WGS) entry which is preliminary data.</text>
</comment>
<evidence type="ECO:0000256" key="5">
    <source>
        <dbReference type="ARBA" id="ARBA00011995"/>
    </source>
</evidence>
<dbReference type="UniPathway" id="UPA00139">
    <property type="reaction ID" value="UER00337"/>
</dbReference>
<dbReference type="NCBIfam" id="TIGR01267">
    <property type="entry name" value="Phe4hydrox_mono"/>
    <property type="match status" value="1"/>
</dbReference>
<organism evidence="15 16">
    <name type="scientific">Denitrobaculum tricleocarpae</name>
    <dbReference type="NCBI Taxonomy" id="2591009"/>
    <lineage>
        <taxon>Bacteria</taxon>
        <taxon>Pseudomonadati</taxon>
        <taxon>Pseudomonadota</taxon>
        <taxon>Alphaproteobacteria</taxon>
        <taxon>Rhodospirillales</taxon>
        <taxon>Rhodospirillaceae</taxon>
        <taxon>Denitrobaculum</taxon>
    </lineage>
</organism>
<dbReference type="Proteomes" id="UP000315252">
    <property type="component" value="Unassembled WGS sequence"/>
</dbReference>
<dbReference type="GO" id="GO:0004505">
    <property type="term" value="F:phenylalanine 4-monooxygenase activity"/>
    <property type="evidence" value="ECO:0007669"/>
    <property type="project" value="UniProtKB-EC"/>
</dbReference>
<keyword evidence="7 13" id="KW-0479">Metal-binding</keyword>
<dbReference type="EMBL" id="VHSH01000003">
    <property type="protein sequence ID" value="TQV80828.1"/>
    <property type="molecule type" value="Genomic_DNA"/>
</dbReference>
<evidence type="ECO:0000256" key="3">
    <source>
        <dbReference type="ARBA" id="ARBA00005088"/>
    </source>
</evidence>
<dbReference type="PANTHER" id="PTHR11473:SF24">
    <property type="entry name" value="PHENYLALANINE-4-HYDROXYLASE"/>
    <property type="match status" value="1"/>
</dbReference>
<dbReference type="PANTHER" id="PTHR11473">
    <property type="entry name" value="AROMATIC AMINO ACID HYDROXYLASE"/>
    <property type="match status" value="1"/>
</dbReference>
<evidence type="ECO:0000256" key="8">
    <source>
        <dbReference type="ARBA" id="ARBA00023002"/>
    </source>
</evidence>
<evidence type="ECO:0000313" key="15">
    <source>
        <dbReference type="EMBL" id="TQV80828.1"/>
    </source>
</evidence>
<evidence type="ECO:0000256" key="7">
    <source>
        <dbReference type="ARBA" id="ARBA00022723"/>
    </source>
</evidence>
<keyword evidence="11" id="KW-0585">Phenylalanine catabolism</keyword>
<keyword evidence="9 13" id="KW-0408">Iron</keyword>
<dbReference type="PRINTS" id="PR00372">
    <property type="entry name" value="FYWHYDRXLASE"/>
</dbReference>
<protein>
    <recommendedName>
        <fullName evidence="6">Phenylalanine-4-hydroxylase</fullName>
        <ecNumber evidence="5">1.14.16.1</ecNumber>
    </recommendedName>
    <alternativeName>
        <fullName evidence="12">Phe-4-monooxygenase</fullName>
    </alternativeName>
</protein>
<dbReference type="PROSITE" id="PS00367">
    <property type="entry name" value="BH4_AAA_HYDROXYL_1"/>
    <property type="match status" value="1"/>
</dbReference>
<dbReference type="InterPro" id="IPR005960">
    <property type="entry name" value="Phe-4-hydroxylase_mono"/>
</dbReference>
<dbReference type="GO" id="GO:0006559">
    <property type="term" value="P:L-phenylalanine catabolic process"/>
    <property type="evidence" value="ECO:0007669"/>
    <property type="project" value="UniProtKB-UniPathway"/>
</dbReference>
<evidence type="ECO:0000256" key="4">
    <source>
        <dbReference type="ARBA" id="ARBA00009712"/>
    </source>
</evidence>
<dbReference type="OrthoDB" id="9780502at2"/>
<reference evidence="15 16" key="1">
    <citation type="submission" date="2019-06" db="EMBL/GenBank/DDBJ databases">
        <title>Whole genome sequence for Rhodospirillaceae sp. R148.</title>
        <authorList>
            <person name="Wang G."/>
        </authorList>
    </citation>
    <scope>NUCLEOTIDE SEQUENCE [LARGE SCALE GENOMIC DNA]</scope>
    <source>
        <strain evidence="15 16">R148</strain>
    </source>
</reference>
<dbReference type="CDD" id="cd03348">
    <property type="entry name" value="pro_PheOH"/>
    <property type="match status" value="1"/>
</dbReference>
<dbReference type="InterPro" id="IPR001273">
    <property type="entry name" value="ArAA_hydroxylase"/>
</dbReference>
<dbReference type="SUPFAM" id="SSF56534">
    <property type="entry name" value="Aromatic aminoacid monoxygenases, catalytic and oligomerization domains"/>
    <property type="match status" value="1"/>
</dbReference>
<dbReference type="InterPro" id="IPR036329">
    <property type="entry name" value="Aro-AA_hydroxylase_C_sf"/>
</dbReference>
<feature type="binding site" evidence="13">
    <location>
        <position position="141"/>
    </location>
    <ligand>
        <name>Fe cation</name>
        <dbReference type="ChEBI" id="CHEBI:24875"/>
    </ligand>
</feature>
<dbReference type="PROSITE" id="PS51410">
    <property type="entry name" value="BH4_AAA_HYDROXYL_2"/>
    <property type="match status" value="1"/>
</dbReference>
<feature type="domain" description="Biopterin-dependent aromatic amino acid hydroxylase family profile" evidence="14">
    <location>
        <begin position="1"/>
        <end position="290"/>
    </location>
</feature>
<comment type="catalytic activity">
    <reaction evidence="1">
        <text>(6R)-L-erythro-5,6,7,8-tetrahydrobiopterin + L-phenylalanine + O2 = (4aS,6R)-4a-hydroxy-L-erythro-5,6,7,8-tetrahydrobiopterin + L-tyrosine</text>
        <dbReference type="Rhea" id="RHEA:20273"/>
        <dbReference type="ChEBI" id="CHEBI:15379"/>
        <dbReference type="ChEBI" id="CHEBI:15642"/>
        <dbReference type="ChEBI" id="CHEBI:58095"/>
        <dbReference type="ChEBI" id="CHEBI:58315"/>
        <dbReference type="ChEBI" id="CHEBI:59560"/>
        <dbReference type="EC" id="1.14.16.1"/>
    </reaction>
</comment>
<name>A0A545TUC9_9PROT</name>
<evidence type="ECO:0000256" key="12">
    <source>
        <dbReference type="ARBA" id="ARBA00029922"/>
    </source>
</evidence>
<keyword evidence="8 15" id="KW-0560">Oxidoreductase</keyword>
<evidence type="ECO:0000259" key="14">
    <source>
        <dbReference type="PROSITE" id="PS51410"/>
    </source>
</evidence>
<dbReference type="RefSeq" id="WP_142896542.1">
    <property type="nucleotide sequence ID" value="NZ_ML660054.1"/>
</dbReference>
<evidence type="ECO:0000256" key="2">
    <source>
        <dbReference type="ARBA" id="ARBA00001954"/>
    </source>
</evidence>
<sequence length="290" mass="32872">MLPLPNSSSLNSESALPSTGVRADFTVDQNWESYSDEDHAIWRELFERQAALLPGRVVPEFLEGLDFLSVAADGIPDFARLNELLKDATGWTIVAVPGLVPDEVFFDHLANRRFPATHWIRDRAQLDYLEEPDLFHDVFGHVPLLANPVFADYMQAYGKGGLRASGKGALQYLARLYWYTVEFGLIETREGLRIYGAGIVSSKSESIFALESPSPNRIGFDLERVMSTLYRIDDFQETYFVIKSFQSLFNATAQDFAPIYKELDRRPDFDPGVILESDRVIFRGNGSYHR</sequence>
<proteinExistence type="inferred from homology"/>
<evidence type="ECO:0000256" key="10">
    <source>
        <dbReference type="ARBA" id="ARBA00023033"/>
    </source>
</evidence>
<dbReference type="NCBIfam" id="NF008877">
    <property type="entry name" value="PRK11913.1-2"/>
    <property type="match status" value="1"/>
</dbReference>
<comment type="pathway">
    <text evidence="3">Amino-acid degradation; L-phenylalanine degradation; acetoacetate and fumarate from L-phenylalanine: step 1/6.</text>
</comment>
<feature type="binding site" evidence="13">
    <location>
        <position position="136"/>
    </location>
    <ligand>
        <name>Fe cation</name>
        <dbReference type="ChEBI" id="CHEBI:24875"/>
    </ligand>
</feature>
<dbReference type="EC" id="1.14.16.1" evidence="5"/>
<evidence type="ECO:0000256" key="11">
    <source>
        <dbReference type="ARBA" id="ARBA00023232"/>
    </source>
</evidence>
<dbReference type="Gene3D" id="1.10.800.10">
    <property type="entry name" value="Aromatic amino acid hydroxylase"/>
    <property type="match status" value="1"/>
</dbReference>
<evidence type="ECO:0000256" key="1">
    <source>
        <dbReference type="ARBA" id="ARBA00001060"/>
    </source>
</evidence>
<comment type="cofactor">
    <cofactor evidence="2 13">
        <name>Fe(2+)</name>
        <dbReference type="ChEBI" id="CHEBI:29033"/>
    </cofactor>
</comment>
<feature type="binding site" evidence="13">
    <location>
        <position position="182"/>
    </location>
    <ligand>
        <name>Fe cation</name>
        <dbReference type="ChEBI" id="CHEBI:24875"/>
    </ligand>
</feature>
<gene>
    <name evidence="15" type="ORF">FKG95_11815</name>
</gene>
<keyword evidence="10 15" id="KW-0503">Monooxygenase</keyword>